<dbReference type="Pfam" id="PF05524">
    <property type="entry name" value="PEP-utilisers_N"/>
    <property type="match status" value="1"/>
</dbReference>
<dbReference type="Pfam" id="PF00391">
    <property type="entry name" value="PEP-utilizers"/>
    <property type="match status" value="1"/>
</dbReference>
<dbReference type="CDD" id="cd00367">
    <property type="entry name" value="PTS-HPr_like"/>
    <property type="match status" value="1"/>
</dbReference>
<dbReference type="PROSITE" id="PS00742">
    <property type="entry name" value="PEP_ENZYMES_2"/>
    <property type="match status" value="1"/>
</dbReference>
<dbReference type="SUPFAM" id="SSF52009">
    <property type="entry name" value="Phosphohistidine domain"/>
    <property type="match status" value="1"/>
</dbReference>
<dbReference type="PATRIC" id="fig|1318743.3.peg.3"/>
<dbReference type="SUPFAM" id="SSF47831">
    <property type="entry name" value="Enzyme I of the PEP:sugar phosphotransferase system HPr-binding (sub)domain"/>
    <property type="match status" value="1"/>
</dbReference>
<dbReference type="EC" id="2.7.3.9" evidence="5"/>
<evidence type="ECO:0000256" key="2">
    <source>
        <dbReference type="ARBA" id="ARBA00001946"/>
    </source>
</evidence>
<dbReference type="PRINTS" id="PR01736">
    <property type="entry name" value="PHPHTRNFRASE"/>
</dbReference>
<dbReference type="InterPro" id="IPR002178">
    <property type="entry name" value="PTS_EIIA_type-2_dom"/>
</dbReference>
<dbReference type="GO" id="GO:0008965">
    <property type="term" value="F:phosphoenolpyruvate-protein phosphotransferase activity"/>
    <property type="evidence" value="ECO:0007669"/>
    <property type="project" value="UniProtKB-EC"/>
</dbReference>
<evidence type="ECO:0000256" key="5">
    <source>
        <dbReference type="ARBA" id="ARBA00012232"/>
    </source>
</evidence>
<evidence type="ECO:0000256" key="9">
    <source>
        <dbReference type="ARBA" id="ARBA00022597"/>
    </source>
</evidence>
<evidence type="ECO:0000256" key="7">
    <source>
        <dbReference type="ARBA" id="ARBA00022490"/>
    </source>
</evidence>
<dbReference type="InterPro" id="IPR040442">
    <property type="entry name" value="Pyrv_kinase-like_dom_sf"/>
</dbReference>
<dbReference type="SUPFAM" id="SSF55594">
    <property type="entry name" value="HPr-like"/>
    <property type="match status" value="1"/>
</dbReference>
<dbReference type="PANTHER" id="PTHR46244">
    <property type="entry name" value="PHOSPHOENOLPYRUVATE-PROTEIN PHOSPHOTRANSFERASE"/>
    <property type="match status" value="1"/>
</dbReference>
<evidence type="ECO:0000259" key="16">
    <source>
        <dbReference type="PROSITE" id="PS51350"/>
    </source>
</evidence>
<dbReference type="Gene3D" id="3.20.20.60">
    <property type="entry name" value="Phosphoenolpyruvate-binding domains"/>
    <property type="match status" value="1"/>
</dbReference>
<dbReference type="SUPFAM" id="SSF55804">
    <property type="entry name" value="Phoshotransferase/anion transport protein"/>
    <property type="match status" value="1"/>
</dbReference>
<organism evidence="17 18">
    <name type="scientific">Bartonella ancashensis</name>
    <dbReference type="NCBI Taxonomy" id="1318743"/>
    <lineage>
        <taxon>Bacteria</taxon>
        <taxon>Pseudomonadati</taxon>
        <taxon>Pseudomonadota</taxon>
        <taxon>Alphaproteobacteria</taxon>
        <taxon>Hyphomicrobiales</taxon>
        <taxon>Bartonellaceae</taxon>
        <taxon>Bartonella</taxon>
    </lineage>
</organism>
<evidence type="ECO:0000256" key="8">
    <source>
        <dbReference type="ARBA" id="ARBA00022553"/>
    </source>
</evidence>
<dbReference type="KEGG" id="banc:PU02_0003"/>
<keyword evidence="12" id="KW-0479">Metal-binding</keyword>
<keyword evidence="14" id="KW-0460">Magnesium</keyword>
<dbReference type="InterPro" id="IPR006318">
    <property type="entry name" value="PTS_EI-like"/>
</dbReference>
<name>A0A0M4M4K3_9HYPH</name>
<dbReference type="PROSITE" id="PS51094">
    <property type="entry name" value="PTS_EIIA_TYPE_2"/>
    <property type="match status" value="1"/>
</dbReference>
<dbReference type="InterPro" id="IPR001020">
    <property type="entry name" value="PTS_HPr_His_P_site"/>
</dbReference>
<keyword evidence="13" id="KW-0418">Kinase</keyword>
<dbReference type="Pfam" id="PF02896">
    <property type="entry name" value="PEP-utilizers_C"/>
    <property type="match status" value="1"/>
</dbReference>
<reference evidence="17 18" key="1">
    <citation type="journal article" date="2015" name="Genome Announc.">
        <title>Complete Genome Sequence of Bartonella ancashensis Strain 20.00, Isolated from the Blood of a Patient with Verruga Peruana.</title>
        <authorList>
            <person name="Hang J."/>
            <person name="Mullins K.E."/>
            <person name="Clifford R.J."/>
            <person name="Onmus-Leone F."/>
            <person name="Yang Y."/>
            <person name="Jiang J."/>
            <person name="Leguia M."/>
            <person name="Kasper M.R."/>
            <person name="Maguina C."/>
            <person name="Lesho E.P."/>
            <person name="Jarman R.G."/>
            <person name="Richards A.L."/>
            <person name="Blazes D."/>
        </authorList>
    </citation>
    <scope>NUCLEOTIDE SEQUENCE [LARGE SCALE GENOMIC DNA]</scope>
    <source>
        <strain evidence="17 18">20.00</strain>
    </source>
</reference>
<comment type="catalytic activity">
    <reaction evidence="1">
        <text>L-histidyl-[protein] + phosphoenolpyruvate = N(pros)-phospho-L-histidyl-[protein] + pyruvate</text>
        <dbReference type="Rhea" id="RHEA:23880"/>
        <dbReference type="Rhea" id="RHEA-COMP:9745"/>
        <dbReference type="Rhea" id="RHEA-COMP:9746"/>
        <dbReference type="ChEBI" id="CHEBI:15361"/>
        <dbReference type="ChEBI" id="CHEBI:29979"/>
        <dbReference type="ChEBI" id="CHEBI:58702"/>
        <dbReference type="ChEBI" id="CHEBI:64837"/>
        <dbReference type="EC" id="2.7.3.9"/>
    </reaction>
</comment>
<dbReference type="Pfam" id="PF00359">
    <property type="entry name" value="PTS_EIIA_2"/>
    <property type="match status" value="1"/>
</dbReference>
<evidence type="ECO:0000256" key="10">
    <source>
        <dbReference type="ARBA" id="ARBA00022679"/>
    </source>
</evidence>
<dbReference type="GO" id="GO:0009401">
    <property type="term" value="P:phosphoenolpyruvate-dependent sugar phosphotransferase system"/>
    <property type="evidence" value="ECO:0007669"/>
    <property type="project" value="UniProtKB-KW"/>
</dbReference>
<dbReference type="InterPro" id="IPR023151">
    <property type="entry name" value="PEP_util_CS"/>
</dbReference>
<dbReference type="InterPro" id="IPR036637">
    <property type="entry name" value="Phosphohistidine_dom_sf"/>
</dbReference>
<comment type="similarity">
    <text evidence="4">Belongs to the PEP-utilizing enzyme family.</text>
</comment>
<dbReference type="NCBIfam" id="TIGR01417">
    <property type="entry name" value="PTS_I_fam"/>
    <property type="match status" value="1"/>
</dbReference>
<dbReference type="STRING" id="1318743.PU02_0003"/>
<evidence type="ECO:0000256" key="3">
    <source>
        <dbReference type="ARBA" id="ARBA00004496"/>
    </source>
</evidence>
<accession>A0A0M4M4K3</accession>
<keyword evidence="7" id="KW-0963">Cytoplasm</keyword>
<evidence type="ECO:0000313" key="17">
    <source>
        <dbReference type="EMBL" id="ALE02817.1"/>
    </source>
</evidence>
<proteinExistence type="inferred from homology"/>
<dbReference type="InterPro" id="IPR000032">
    <property type="entry name" value="HPr-like"/>
</dbReference>
<dbReference type="Gene3D" id="1.10.274.10">
    <property type="entry name" value="PtsI, HPr-binding domain"/>
    <property type="match status" value="1"/>
</dbReference>
<dbReference type="InterPro" id="IPR035895">
    <property type="entry name" value="HPr-like_sf"/>
</dbReference>
<evidence type="ECO:0000256" key="11">
    <source>
        <dbReference type="ARBA" id="ARBA00022683"/>
    </source>
</evidence>
<keyword evidence="17" id="KW-0670">Pyruvate</keyword>
<dbReference type="PROSITE" id="PS51350">
    <property type="entry name" value="PTS_HPR_DOM"/>
    <property type="match status" value="1"/>
</dbReference>
<sequence>MSLVNCSETDILSLKSIQLSAVFSHKNDAIYAAVKLLMGSDVIKQHHLGGIIGSKLITNVASIWFRSGVAVIYGITESYQLVMRDAVSVVQIPAGVEWQDERRVYLVIAVITCADLHIKILKKIAPILFDEQKLKELSVIEDKQKIITALLGRSIGEKVDLVSDLSVAKKWVLDYPNGLHARPASIWVNFAKKNQSPIRVRYGGCVVEMKDFVGLLQLRVTKGSVLVFSTDASGGEALLKDVISVAEKVSMSEKSYGEKMQAQTKIFRDWCPSSKYRTISGIQASPGLAISKACVMRRDDVLVVDKPVDFTTGVACLENALKRTKKKMASIIDDTTNRMGLDSAAIFAAQAVFLEDEALIAQACHFMAEGHGVSWSWDKSVQQFASTLSKANDPLLVTRSVDLIDVGRRVLGEINPFYRSFFLHNIPRDIILFTDDLSPSDVVQLDCKKVSGVVTALGSPISHAAILIRTLGIPMVVSVGNDILEFKNDVQAVIDGENGFVYLDLSSSDIKHAKKHIKFLAKKRDDEKVACELPVQTTDGHRIHILANISDANQVSLAINSGAEGVGLMRTEFSFLGGSDIPDEDVQFDIYRALVAAVGDKPLVIRAFDVGGDKRIENSDLLKGENSFLGVRGIRFLLRRRDLLIPQLRALYRVAREGGKPCIMFPMVISVSEILVMQKIMEGIRNDIGAPKLKLGIMIEVPAAAIMADVLSSYVDFFSIGTNDLTQYTMAIDRKSSHLTSEYDDLDPAVLRMVHGVVKGALKNACRVSVCGNIAADPFAAMILIGLGISELSMALCDIPIVKEYLRAHRFEDMKILARQALQCETAQAVRALRKSLK</sequence>
<dbReference type="InterPro" id="IPR008279">
    <property type="entry name" value="PEP-util_enz_mobile_dom"/>
</dbReference>
<dbReference type="Gene3D" id="3.50.30.10">
    <property type="entry name" value="Phosphohistidine domain"/>
    <property type="match status" value="1"/>
</dbReference>
<evidence type="ECO:0000313" key="18">
    <source>
        <dbReference type="Proteomes" id="UP000057213"/>
    </source>
</evidence>
<dbReference type="PROSITE" id="PS00369">
    <property type="entry name" value="PTS_HPR_HIS"/>
    <property type="match status" value="1"/>
</dbReference>
<keyword evidence="8" id="KW-0597">Phosphoprotein</keyword>
<dbReference type="InterPro" id="IPR050499">
    <property type="entry name" value="PEP-utilizing_PTS_enzyme"/>
</dbReference>
<evidence type="ECO:0000256" key="13">
    <source>
        <dbReference type="ARBA" id="ARBA00022777"/>
    </source>
</evidence>
<evidence type="ECO:0000256" key="6">
    <source>
        <dbReference type="ARBA" id="ARBA00022448"/>
    </source>
</evidence>
<dbReference type="Gene3D" id="3.30.1340.10">
    <property type="entry name" value="HPr-like"/>
    <property type="match status" value="1"/>
</dbReference>
<dbReference type="Gene3D" id="3.40.930.10">
    <property type="entry name" value="Mannitol-specific EII, Chain A"/>
    <property type="match status" value="1"/>
</dbReference>
<dbReference type="InterPro" id="IPR000121">
    <property type="entry name" value="PEP_util_C"/>
</dbReference>
<dbReference type="InterPro" id="IPR015813">
    <property type="entry name" value="Pyrv/PenolPyrv_kinase-like_dom"/>
</dbReference>
<gene>
    <name evidence="17" type="ORF">PU02_0003</name>
</gene>
<dbReference type="Pfam" id="PF00381">
    <property type="entry name" value="PTS-HPr"/>
    <property type="match status" value="1"/>
</dbReference>
<dbReference type="GO" id="GO:0046872">
    <property type="term" value="F:metal ion binding"/>
    <property type="evidence" value="ECO:0007669"/>
    <property type="project" value="UniProtKB-KW"/>
</dbReference>
<feature type="domain" description="HPr" evidence="16">
    <location>
        <begin position="166"/>
        <end position="259"/>
    </location>
</feature>
<evidence type="ECO:0000256" key="14">
    <source>
        <dbReference type="ARBA" id="ARBA00022842"/>
    </source>
</evidence>
<feature type="domain" description="PTS EIIA type-2" evidence="15">
    <location>
        <begin position="10"/>
        <end position="154"/>
    </location>
</feature>
<dbReference type="PANTHER" id="PTHR46244:SF6">
    <property type="entry name" value="PHOSPHOENOLPYRUVATE-PROTEIN PHOSPHOTRANSFERASE"/>
    <property type="match status" value="1"/>
</dbReference>
<dbReference type="InterPro" id="IPR008731">
    <property type="entry name" value="PTS_EIN"/>
</dbReference>
<keyword evidence="10 17" id="KW-0808">Transferase</keyword>
<dbReference type="Proteomes" id="UP000057213">
    <property type="component" value="Chromosome"/>
</dbReference>
<comment type="subcellular location">
    <subcellularLocation>
        <location evidence="3">Cytoplasm</location>
    </subcellularLocation>
</comment>
<keyword evidence="18" id="KW-1185">Reference proteome</keyword>
<dbReference type="EMBL" id="CP010401">
    <property type="protein sequence ID" value="ALE02817.1"/>
    <property type="molecule type" value="Genomic_DNA"/>
</dbReference>
<dbReference type="InterPro" id="IPR016152">
    <property type="entry name" value="PTrfase/Anion_transptr"/>
</dbReference>
<evidence type="ECO:0000259" key="15">
    <source>
        <dbReference type="PROSITE" id="PS51094"/>
    </source>
</evidence>
<keyword evidence="6" id="KW-0813">Transport</keyword>
<dbReference type="GO" id="GO:0005737">
    <property type="term" value="C:cytoplasm"/>
    <property type="evidence" value="ECO:0007669"/>
    <property type="project" value="UniProtKB-SubCell"/>
</dbReference>
<dbReference type="RefSeq" id="WP_236824004.1">
    <property type="nucleotide sequence ID" value="NZ_CP010401.1"/>
</dbReference>
<comment type="cofactor">
    <cofactor evidence="2">
        <name>Mg(2+)</name>
        <dbReference type="ChEBI" id="CHEBI:18420"/>
    </cofactor>
</comment>
<dbReference type="SUPFAM" id="SSF51621">
    <property type="entry name" value="Phosphoenolpyruvate/pyruvate domain"/>
    <property type="match status" value="1"/>
</dbReference>
<dbReference type="GO" id="GO:0016301">
    <property type="term" value="F:kinase activity"/>
    <property type="evidence" value="ECO:0007669"/>
    <property type="project" value="UniProtKB-KW"/>
</dbReference>
<evidence type="ECO:0000256" key="1">
    <source>
        <dbReference type="ARBA" id="ARBA00000683"/>
    </source>
</evidence>
<dbReference type="PRINTS" id="PR00107">
    <property type="entry name" value="PHOSPHOCPHPR"/>
</dbReference>
<keyword evidence="9" id="KW-0762">Sugar transport</keyword>
<evidence type="ECO:0000256" key="4">
    <source>
        <dbReference type="ARBA" id="ARBA00007837"/>
    </source>
</evidence>
<dbReference type="AlphaFoldDB" id="A0A0M4M4K3"/>
<dbReference type="InterPro" id="IPR036618">
    <property type="entry name" value="PtsI_HPr-bd_sf"/>
</dbReference>
<evidence type="ECO:0000256" key="12">
    <source>
        <dbReference type="ARBA" id="ARBA00022723"/>
    </source>
</evidence>
<protein>
    <recommendedName>
        <fullName evidence="5">phosphoenolpyruvate--protein phosphotransferase</fullName>
        <ecNumber evidence="5">2.7.3.9</ecNumber>
    </recommendedName>
</protein>
<keyword evidence="11" id="KW-0598">Phosphotransferase system</keyword>